<keyword evidence="3" id="KW-1003">Cell membrane</keyword>
<name>A0A7W9FQ52_9HYPH</name>
<keyword evidence="7 9" id="KW-0472">Membrane</keyword>
<evidence type="ECO:0000256" key="8">
    <source>
        <dbReference type="ARBA" id="ARBA00037998"/>
    </source>
</evidence>
<dbReference type="AlphaFoldDB" id="A0A7W9FQ52"/>
<dbReference type="PANTHER" id="PTHR11795:SF445">
    <property type="entry name" value="AMINO ACID ABC TRANSPORTER PERMEASE PROTEIN"/>
    <property type="match status" value="1"/>
</dbReference>
<comment type="similarity">
    <text evidence="8">Belongs to the binding-protein-dependent transport system permease family. LivHM subfamily.</text>
</comment>
<dbReference type="InterPro" id="IPR052157">
    <property type="entry name" value="BCAA_transport_permease"/>
</dbReference>
<organism evidence="11 12">
    <name type="scientific">Prosthecomicrobium pneumaticum</name>
    <dbReference type="NCBI Taxonomy" id="81895"/>
    <lineage>
        <taxon>Bacteria</taxon>
        <taxon>Pseudomonadati</taxon>
        <taxon>Pseudomonadota</taxon>
        <taxon>Alphaproteobacteria</taxon>
        <taxon>Hyphomicrobiales</taxon>
        <taxon>Kaistiaceae</taxon>
        <taxon>Prosthecomicrobium</taxon>
    </lineage>
</organism>
<feature type="transmembrane region" description="Helical" evidence="9">
    <location>
        <begin position="180"/>
        <end position="198"/>
    </location>
</feature>
<dbReference type="RefSeq" id="WP_183858182.1">
    <property type="nucleotide sequence ID" value="NZ_JACHOO010000010.1"/>
</dbReference>
<feature type="transmembrane region" description="Helical" evidence="9">
    <location>
        <begin position="153"/>
        <end position="173"/>
    </location>
</feature>
<evidence type="ECO:0000313" key="11">
    <source>
        <dbReference type="EMBL" id="MBB5754742.1"/>
    </source>
</evidence>
<dbReference type="GO" id="GO:0005886">
    <property type="term" value="C:plasma membrane"/>
    <property type="evidence" value="ECO:0007669"/>
    <property type="project" value="UniProtKB-SubCell"/>
</dbReference>
<keyword evidence="10" id="KW-0732">Signal</keyword>
<comment type="caution">
    <text evidence="11">The sequence shown here is derived from an EMBL/GenBank/DDBJ whole genome shotgun (WGS) entry which is preliminary data.</text>
</comment>
<feature type="signal peptide" evidence="10">
    <location>
        <begin position="1"/>
        <end position="23"/>
    </location>
</feature>
<feature type="transmembrane region" description="Helical" evidence="9">
    <location>
        <begin position="378"/>
        <end position="401"/>
    </location>
</feature>
<dbReference type="Pfam" id="PF02653">
    <property type="entry name" value="BPD_transp_2"/>
    <property type="match status" value="1"/>
</dbReference>
<dbReference type="CDD" id="cd06582">
    <property type="entry name" value="TM_PBP1_LivH_like"/>
    <property type="match status" value="1"/>
</dbReference>
<evidence type="ECO:0000256" key="1">
    <source>
        <dbReference type="ARBA" id="ARBA00004651"/>
    </source>
</evidence>
<evidence type="ECO:0000256" key="10">
    <source>
        <dbReference type="SAM" id="SignalP"/>
    </source>
</evidence>
<keyword evidence="6 9" id="KW-1133">Transmembrane helix</keyword>
<dbReference type="GO" id="GO:0022857">
    <property type="term" value="F:transmembrane transporter activity"/>
    <property type="evidence" value="ECO:0007669"/>
    <property type="project" value="InterPro"/>
</dbReference>
<protein>
    <submittedName>
        <fullName evidence="11">Branched-chain amino acid transport system permease protein</fullName>
    </submittedName>
</protein>
<sequence>MGARAGLLTAALLLLLGLAGCSAVDFQQARICVAVATAVAPEDTRVSIVSVTAGSGRNVVAVTYSAGNGRAPTAVLCGFEGGPLDAGRKDLVAVRTADGDLSPPSLLFLRRFLIEAPGAVDRAIAETDWRAPPLLPLETGPGSGYVLQQAFNALALAALYGPLALAYSLIYGLTGRINMAFGEIAMIGGFGAVFGIVTASGLGVSGLAAVALAVVVAASLATLWGHAIGQTVFLPLANAPTRPFIVATVGLSLALSEFFRLAQGAGEVWLQPILERPIALTGGVFAVQVTPLRLLIVAVAVIGLPVFLLLWRRSAFGRAWRAVADDPLMARLCGTDPLVVTGQTFMLASALAAVGGASMALNYGGTSSSMGLLIGLKALIACLVGGGTPLGAALGGVVLAALEIGWAALFDGAYRDMAVLAIITLLLVLKPAGLAGRAPALEEGRVVRLS</sequence>
<keyword evidence="5" id="KW-0029">Amino-acid transport</keyword>
<accession>A0A7W9FQ52</accession>
<gene>
    <name evidence="11" type="ORF">GGQ63_003834</name>
</gene>
<keyword evidence="4 9" id="KW-0812">Transmembrane</keyword>
<evidence type="ECO:0000313" key="12">
    <source>
        <dbReference type="Proteomes" id="UP000523821"/>
    </source>
</evidence>
<reference evidence="11 12" key="1">
    <citation type="submission" date="2020-08" db="EMBL/GenBank/DDBJ databases">
        <title>Genomic Encyclopedia of Type Strains, Phase IV (KMG-IV): sequencing the most valuable type-strain genomes for metagenomic binning, comparative biology and taxonomic classification.</title>
        <authorList>
            <person name="Goeker M."/>
        </authorList>
    </citation>
    <scope>NUCLEOTIDE SEQUENCE [LARGE SCALE GENOMIC DNA]</scope>
    <source>
        <strain evidence="11 12">DSM 16268</strain>
    </source>
</reference>
<evidence type="ECO:0000256" key="7">
    <source>
        <dbReference type="ARBA" id="ARBA00023136"/>
    </source>
</evidence>
<evidence type="ECO:0000256" key="9">
    <source>
        <dbReference type="SAM" id="Phobius"/>
    </source>
</evidence>
<comment type="subcellular location">
    <subcellularLocation>
        <location evidence="1">Cell membrane</location>
        <topology evidence="1">Multi-pass membrane protein</topology>
    </subcellularLocation>
</comment>
<dbReference type="PROSITE" id="PS51257">
    <property type="entry name" value="PROKAR_LIPOPROTEIN"/>
    <property type="match status" value="1"/>
</dbReference>
<dbReference type="EMBL" id="JACHOO010000010">
    <property type="protein sequence ID" value="MBB5754742.1"/>
    <property type="molecule type" value="Genomic_DNA"/>
</dbReference>
<feature type="transmembrane region" description="Helical" evidence="9">
    <location>
        <begin position="292"/>
        <end position="311"/>
    </location>
</feature>
<feature type="transmembrane region" description="Helical" evidence="9">
    <location>
        <begin position="204"/>
        <end position="224"/>
    </location>
</feature>
<keyword evidence="12" id="KW-1185">Reference proteome</keyword>
<evidence type="ECO:0000256" key="3">
    <source>
        <dbReference type="ARBA" id="ARBA00022475"/>
    </source>
</evidence>
<evidence type="ECO:0000256" key="6">
    <source>
        <dbReference type="ARBA" id="ARBA00022989"/>
    </source>
</evidence>
<dbReference type="PANTHER" id="PTHR11795">
    <property type="entry name" value="BRANCHED-CHAIN AMINO ACID TRANSPORT SYSTEM PERMEASE PROTEIN LIVH"/>
    <property type="match status" value="1"/>
</dbReference>
<evidence type="ECO:0000256" key="5">
    <source>
        <dbReference type="ARBA" id="ARBA00022970"/>
    </source>
</evidence>
<dbReference type="GO" id="GO:0006865">
    <property type="term" value="P:amino acid transport"/>
    <property type="evidence" value="ECO:0007669"/>
    <property type="project" value="UniProtKB-KW"/>
</dbReference>
<evidence type="ECO:0000256" key="2">
    <source>
        <dbReference type="ARBA" id="ARBA00022448"/>
    </source>
</evidence>
<proteinExistence type="inferred from homology"/>
<evidence type="ECO:0000256" key="4">
    <source>
        <dbReference type="ARBA" id="ARBA00022692"/>
    </source>
</evidence>
<dbReference type="InterPro" id="IPR001851">
    <property type="entry name" value="ABC_transp_permease"/>
</dbReference>
<dbReference type="Proteomes" id="UP000523821">
    <property type="component" value="Unassembled WGS sequence"/>
</dbReference>
<feature type="chain" id="PRO_5031112131" evidence="10">
    <location>
        <begin position="24"/>
        <end position="450"/>
    </location>
</feature>
<keyword evidence="2" id="KW-0813">Transport</keyword>